<dbReference type="VEuPathDB" id="FungiDB:UREG_07166"/>
<dbReference type="InterPro" id="IPR002110">
    <property type="entry name" value="Ankyrin_rpt"/>
</dbReference>
<evidence type="ECO:0000256" key="4">
    <source>
        <dbReference type="SAM" id="MobiDB-lite"/>
    </source>
</evidence>
<organism evidence="5 6">
    <name type="scientific">Uncinocarpus reesii (strain UAMH 1704)</name>
    <dbReference type="NCBI Taxonomy" id="336963"/>
    <lineage>
        <taxon>Eukaryota</taxon>
        <taxon>Fungi</taxon>
        <taxon>Dikarya</taxon>
        <taxon>Ascomycota</taxon>
        <taxon>Pezizomycotina</taxon>
        <taxon>Eurotiomycetes</taxon>
        <taxon>Eurotiomycetidae</taxon>
        <taxon>Onygenales</taxon>
        <taxon>Onygenaceae</taxon>
        <taxon>Uncinocarpus</taxon>
    </lineage>
</organism>
<dbReference type="SUPFAM" id="SSF140860">
    <property type="entry name" value="Pseudo ankyrin repeat-like"/>
    <property type="match status" value="1"/>
</dbReference>
<feature type="region of interest" description="Disordered" evidence="4">
    <location>
        <begin position="1442"/>
        <end position="1469"/>
    </location>
</feature>
<proteinExistence type="predicted"/>
<name>C4JYB5_UNCRE</name>
<dbReference type="EMBL" id="CH476619">
    <property type="protein sequence ID" value="EEP82301.1"/>
    <property type="molecule type" value="Genomic_DNA"/>
</dbReference>
<dbReference type="PANTHER" id="PTHR24126">
    <property type="entry name" value="ANKYRIN REPEAT, PH AND SEC7 DOMAIN CONTAINING PROTEIN SECG-RELATED"/>
    <property type="match status" value="1"/>
</dbReference>
<dbReference type="HOGENOM" id="CLU_001569_0_0_1"/>
<keyword evidence="2 3" id="KW-0040">ANK repeat</keyword>
<evidence type="ECO:0000256" key="2">
    <source>
        <dbReference type="ARBA" id="ARBA00023043"/>
    </source>
</evidence>
<evidence type="ECO:0000256" key="1">
    <source>
        <dbReference type="ARBA" id="ARBA00022737"/>
    </source>
</evidence>
<evidence type="ECO:0000256" key="3">
    <source>
        <dbReference type="PROSITE-ProRule" id="PRU00023"/>
    </source>
</evidence>
<dbReference type="Proteomes" id="UP000002058">
    <property type="component" value="Unassembled WGS sequence"/>
</dbReference>
<dbReference type="RefSeq" id="XP_002582393.1">
    <property type="nucleotide sequence ID" value="XM_002582347.1"/>
</dbReference>
<keyword evidence="1" id="KW-0677">Repeat</keyword>
<dbReference type="PANTHER" id="PTHR24126:SF14">
    <property type="entry name" value="ANK_REP_REGION DOMAIN-CONTAINING PROTEIN"/>
    <property type="match status" value="1"/>
</dbReference>
<accession>C4JYB5</accession>
<sequence>MEANSSASHNRGRLEELAAGLGVFMNRHLPRLRRESVSSFSQEDKAAAESLARQKRLEAFSSKSHVFRRTPSQRNFKKNELYAAIETAIQENRPIGVVECLLSQVKDAKAKKPIFKHQQETGDAQIEALLLLAAEKQQAGVLSLLASHADPASIAMCLRYSVAASDLDSVKALLQNGADPNFCHTAILESVGNGNTPLVKLFLSSEIPLAKSCLDKALPIAVSNGSLQLVIALLQQGADANSGELFESVVKAGRIDLIAALASAEYPPSRQSLNRALGNILLETTTVTEERRLIIEILVCAGASGENVTKALTRAVFTNDQKLASTIVTHHDLTSYNPFDAIIKAIEMDNVELLTTLFNGNLDGECASAILAKFPKISGNLPCARKLWITSTLVRRGAGGVALDEYLVDSVEQNDELLVKFLVDHGASVDYLNAKALCFAMSPKSFQIFKKLLDGKPSRSSFAYCFCFLPTLSMDLQLKFASELLRAGARGEAVDMALIGAVSAEDTMERNQYIDILVKHGASVDAQNGCCFQEATKSGDIVALSLLLKGEPSAISLARAISQACELPDKELRFTIVDLLLTAGARGPLIDAQLIELVQESPVDIVLVGLFLEKGKADVNTNGGEAIQLACKSSEPKLLKVLLQFQPSSKALNGAFLTAISLQDSGIRYKMCHRLLDAGISGEMLSTGLIAEQSSPSSNLKLMELLLNHGANVNFNNGATIRRAVKQSNELQLALLASRTPSRQTILGGLELLLQPTSSKRYELATVLLNAMDESLAEPLSIILLEAVRSDIRDIRFLKLLLQHGASADYQQGLAMRKSIDYDYFEAFEVFLGHSLSPGTLETVFESSLLLKGTSRVTYITRVLEKGCSGRCIDEALLKVVQEKPCDKEVVLLLLKYGASVHFANSQPLVHAALSHDALTLELLLESASEETAATYVLGKTVSAGVGWLSADGLPIIKSLLHHGASGEVLHLALIAAIENAMTNPEVAHFVDLLLQFGASGDYHDGRALRAAISKGQLLLVRKIIESNPSGETLMIGLSCVLTSDLSEDMSLQLVEILNQDRMDIQSIETAWSNTSQRESLLFLCLKKWPRGTRVLEKLLQNGMNVNQTTPYLIESECGLEHVSVLLWALLQPQQKISSYVIECLLKHGADPDFQSTGSLMSPILIAAMERPAEIVLKLIQHGADASRCDKDGRSSLLYATRKNQIKSMRFLIEGGAAVDDGSLHEAARALNLDAIQLLLSYGHDPNFPSMLHDGRCAMANLCLCASDVGLPVSRIRKAIDTLVSGKADLRDQSQGKPVLLHALDNPKSCVRITTALLASGMWKIINDESNLYTADKSVYSPSMYIKKCLQKSPREHAPQLLYILQAHGCKDVYYRLSGPQPPDMVNAPPEIAAEENRRQIRAKRLQEEEEDHQIRLKQNDDIAKQQNVLMTRTHNLRIQHDRQIADEREATTERSAKHQLRLEAESAA</sequence>
<gene>
    <name evidence="5" type="ORF">UREG_07166</name>
</gene>
<feature type="repeat" description="ANK" evidence="3">
    <location>
        <begin position="1192"/>
        <end position="1224"/>
    </location>
</feature>
<dbReference type="InParanoid" id="C4JYB5"/>
<dbReference type="Gene3D" id="1.25.40.20">
    <property type="entry name" value="Ankyrin repeat-containing domain"/>
    <property type="match status" value="5"/>
</dbReference>
<dbReference type="KEGG" id="ure:UREG_07166"/>
<dbReference type="eggNOG" id="KOG4177">
    <property type="taxonomic scope" value="Eukaryota"/>
</dbReference>
<protein>
    <submittedName>
        <fullName evidence="5">Uncharacterized protein</fullName>
    </submittedName>
</protein>
<dbReference type="PROSITE" id="PS50297">
    <property type="entry name" value="ANK_REP_REGION"/>
    <property type="match status" value="1"/>
</dbReference>
<dbReference type="InterPro" id="IPR036770">
    <property type="entry name" value="Ankyrin_rpt-contain_sf"/>
</dbReference>
<dbReference type="SUPFAM" id="SSF48403">
    <property type="entry name" value="Ankyrin repeat"/>
    <property type="match status" value="4"/>
</dbReference>
<evidence type="ECO:0000313" key="6">
    <source>
        <dbReference type="Proteomes" id="UP000002058"/>
    </source>
</evidence>
<dbReference type="OrthoDB" id="3182339at2759"/>
<dbReference type="PROSITE" id="PS50088">
    <property type="entry name" value="ANK_REPEAT"/>
    <property type="match status" value="1"/>
</dbReference>
<evidence type="ECO:0000313" key="5">
    <source>
        <dbReference type="EMBL" id="EEP82301.1"/>
    </source>
</evidence>
<dbReference type="GeneID" id="8440661"/>
<reference evidence="6" key="1">
    <citation type="journal article" date="2009" name="Genome Res.">
        <title>Comparative genomic analyses of the human fungal pathogens Coccidioides and their relatives.</title>
        <authorList>
            <person name="Sharpton T.J."/>
            <person name="Stajich J.E."/>
            <person name="Rounsley S.D."/>
            <person name="Gardner M.J."/>
            <person name="Wortman J.R."/>
            <person name="Jordar V.S."/>
            <person name="Maiti R."/>
            <person name="Kodira C.D."/>
            <person name="Neafsey D.E."/>
            <person name="Zeng Q."/>
            <person name="Hung C.-Y."/>
            <person name="McMahan C."/>
            <person name="Muszewska A."/>
            <person name="Grynberg M."/>
            <person name="Mandel M.A."/>
            <person name="Kellner E.M."/>
            <person name="Barker B.M."/>
            <person name="Galgiani J.N."/>
            <person name="Orbach M.J."/>
            <person name="Kirkland T.N."/>
            <person name="Cole G.T."/>
            <person name="Henn M.R."/>
            <person name="Birren B.W."/>
            <person name="Taylor J.W."/>
        </authorList>
    </citation>
    <scope>NUCLEOTIDE SEQUENCE [LARGE SCALE GENOMIC DNA]</scope>
    <source>
        <strain evidence="6">UAMH 1704</strain>
    </source>
</reference>
<dbReference type="OMA" id="MQKVMTF"/>
<dbReference type="SMART" id="SM00248">
    <property type="entry name" value="ANK"/>
    <property type="match status" value="12"/>
</dbReference>
<dbReference type="Pfam" id="PF12796">
    <property type="entry name" value="Ank_2"/>
    <property type="match status" value="2"/>
</dbReference>
<keyword evidence="6" id="KW-1185">Reference proteome</keyword>